<evidence type="ECO:0000256" key="2">
    <source>
        <dbReference type="ARBA" id="ARBA00023319"/>
    </source>
</evidence>
<dbReference type="SMART" id="SM00406">
    <property type="entry name" value="IGv"/>
    <property type="match status" value="1"/>
</dbReference>
<dbReference type="FunFam" id="2.60.40.10:FF:000283">
    <property type="entry name" value="Immunoglobulin kappa constant"/>
    <property type="match status" value="1"/>
</dbReference>
<dbReference type="Gene3D" id="2.60.40.10">
    <property type="entry name" value="Immunoglobulins"/>
    <property type="match status" value="2"/>
</dbReference>
<keyword evidence="2" id="KW-0393">Immunoglobulin domain</keyword>
<dbReference type="GeneTree" id="ENSGT01080000257344"/>
<reference evidence="4" key="2">
    <citation type="submission" date="2025-08" db="UniProtKB">
        <authorList>
            <consortium name="Ensembl"/>
        </authorList>
    </citation>
    <scope>IDENTIFICATION</scope>
</reference>
<dbReference type="InterPro" id="IPR036179">
    <property type="entry name" value="Ig-like_dom_sf"/>
</dbReference>
<proteinExistence type="predicted"/>
<dbReference type="PANTHER" id="PTHR23267">
    <property type="entry name" value="IMMUNOGLOBULIN LIGHT CHAIN"/>
    <property type="match status" value="1"/>
</dbReference>
<dbReference type="Ensembl" id="ENSPFOT00000014139.1">
    <property type="protein sequence ID" value="ENSPFOP00000014120.1"/>
    <property type="gene ID" value="ENSPFOG00000014110.1"/>
</dbReference>
<dbReference type="InterPro" id="IPR007110">
    <property type="entry name" value="Ig-like_dom"/>
</dbReference>
<evidence type="ECO:0000313" key="4">
    <source>
        <dbReference type="Ensembl" id="ENSPFOP00000014120.1"/>
    </source>
</evidence>
<evidence type="ECO:0000313" key="5">
    <source>
        <dbReference type="Proteomes" id="UP000028760"/>
    </source>
</evidence>
<dbReference type="Proteomes" id="UP000028760">
    <property type="component" value="Unassembled WGS sequence"/>
</dbReference>
<dbReference type="PROSITE" id="PS00290">
    <property type="entry name" value="IG_MHC"/>
    <property type="match status" value="1"/>
</dbReference>
<feature type="domain" description="Ig-like" evidence="3">
    <location>
        <begin position="52"/>
        <end position="149"/>
    </location>
</feature>
<name>A0A087Y7W7_POEFO</name>
<dbReference type="OMA" id="AEDERMF"/>
<dbReference type="InterPro" id="IPR013783">
    <property type="entry name" value="Ig-like_fold"/>
</dbReference>
<dbReference type="Pfam" id="PF07686">
    <property type="entry name" value="V-set"/>
    <property type="match status" value="1"/>
</dbReference>
<dbReference type="STRING" id="48698.ENSPFOP00000014120"/>
<dbReference type="EMBL" id="AYCK01010184">
    <property type="status" value="NOT_ANNOTATED_CDS"/>
    <property type="molecule type" value="Genomic_DNA"/>
</dbReference>
<keyword evidence="5" id="KW-1185">Reference proteome</keyword>
<dbReference type="EMBL" id="AYCK01010183">
    <property type="status" value="NOT_ANNOTATED_CDS"/>
    <property type="molecule type" value="Genomic_DNA"/>
</dbReference>
<organism evidence="4 5">
    <name type="scientific">Poecilia formosa</name>
    <name type="common">Amazon molly</name>
    <name type="synonym">Limia formosa</name>
    <dbReference type="NCBI Taxonomy" id="48698"/>
    <lineage>
        <taxon>Eukaryota</taxon>
        <taxon>Metazoa</taxon>
        <taxon>Chordata</taxon>
        <taxon>Craniata</taxon>
        <taxon>Vertebrata</taxon>
        <taxon>Euteleostomi</taxon>
        <taxon>Actinopterygii</taxon>
        <taxon>Neopterygii</taxon>
        <taxon>Teleostei</taxon>
        <taxon>Neoteleostei</taxon>
        <taxon>Acanthomorphata</taxon>
        <taxon>Ovalentaria</taxon>
        <taxon>Atherinomorphae</taxon>
        <taxon>Cyprinodontiformes</taxon>
        <taxon>Poeciliidae</taxon>
        <taxon>Poeciliinae</taxon>
        <taxon>Poecilia</taxon>
    </lineage>
</organism>
<reference evidence="5" key="1">
    <citation type="submission" date="2013-10" db="EMBL/GenBank/DDBJ databases">
        <authorList>
            <person name="Schartl M."/>
            <person name="Warren W."/>
        </authorList>
    </citation>
    <scope>NUCLEOTIDE SEQUENCE [LARGE SCALE GENOMIC DNA]</scope>
    <source>
        <strain evidence="5">female</strain>
    </source>
</reference>
<protein>
    <recommendedName>
        <fullName evidence="3">Ig-like domain-containing protein</fullName>
    </recommendedName>
</protein>
<dbReference type="InterPro" id="IPR003599">
    <property type="entry name" value="Ig_sub"/>
</dbReference>
<dbReference type="SUPFAM" id="SSF48726">
    <property type="entry name" value="Immunoglobulin"/>
    <property type="match status" value="2"/>
</dbReference>
<reference evidence="4" key="3">
    <citation type="submission" date="2025-09" db="UniProtKB">
        <authorList>
            <consortium name="Ensembl"/>
        </authorList>
    </citation>
    <scope>IDENTIFICATION</scope>
</reference>
<dbReference type="eggNOG" id="ENOG502S3KF">
    <property type="taxonomic scope" value="Eukaryota"/>
</dbReference>
<accession>A0A087Y7W7</accession>
<dbReference type="InterPro" id="IPR003597">
    <property type="entry name" value="Ig_C1-set"/>
</dbReference>
<dbReference type="AlphaFoldDB" id="A0A087Y7W7"/>
<dbReference type="InterPro" id="IPR013106">
    <property type="entry name" value="Ig_V-set"/>
</dbReference>
<keyword evidence="1" id="KW-1015">Disulfide bond</keyword>
<dbReference type="PROSITE" id="PS50835">
    <property type="entry name" value="IG_LIKE"/>
    <property type="match status" value="2"/>
</dbReference>
<dbReference type="InterPro" id="IPR050150">
    <property type="entry name" value="IgV_Light_Chain"/>
</dbReference>
<sequence>ILSQMKKNVILIQEVKILHVVCFKPAEATSTMTLITILIWTLTCCCFTGCRAQITVTQPAVETVTPGSTVTIRCTTNQDVYRYADGDYAMFWYQQKSAQPPKLIIMYAKTLQSGTPARFSGSGSGSDFTLTISGVQAEDAAVYYCKSIHVFVSLWWTFGGGTKLIVNSGPAVPPSVSLLPPSSEQLSGGSATLLCLLSGYSPQGAQVSWEVDGTAVTDGVLSSSEEEKSGRYGSSSTLSLSQEKWMKGEQYSCRVAHQGHSQVQSIRRSQCEGQRG</sequence>
<evidence type="ECO:0000256" key="1">
    <source>
        <dbReference type="ARBA" id="ARBA00023157"/>
    </source>
</evidence>
<dbReference type="InterPro" id="IPR003006">
    <property type="entry name" value="Ig/MHC_CS"/>
</dbReference>
<dbReference type="Pfam" id="PF07654">
    <property type="entry name" value="C1-set"/>
    <property type="match status" value="1"/>
</dbReference>
<feature type="domain" description="Ig-like" evidence="3">
    <location>
        <begin position="174"/>
        <end position="267"/>
    </location>
</feature>
<dbReference type="SMART" id="SM00409">
    <property type="entry name" value="IG"/>
    <property type="match status" value="2"/>
</dbReference>
<evidence type="ECO:0000259" key="3">
    <source>
        <dbReference type="PROSITE" id="PS50835"/>
    </source>
</evidence>
<dbReference type="SMART" id="SM00407">
    <property type="entry name" value="IGc1"/>
    <property type="match status" value="1"/>
</dbReference>